<dbReference type="EMBL" id="KI684198">
    <property type="protein sequence ID" value="ETK95781.1"/>
    <property type="molecule type" value="Genomic_DNA"/>
</dbReference>
<sequence length="52" mass="5817">MNFVHRAGTNAVDLGSGQATLGDSFLHALRICQWCLAENYLRLSALAHLHHW</sequence>
<dbReference type="EMBL" id="KI690695">
    <property type="protein sequence ID" value="ETM55466.1"/>
    <property type="molecule type" value="Genomic_DNA"/>
</dbReference>
<reference evidence="4" key="4">
    <citation type="submission" date="2013-11" db="EMBL/GenBank/DDBJ databases">
        <title>The Genome Sequence of Phytophthora parasitica IAC_01/95.</title>
        <authorList>
            <consortium name="The Broad Institute Genomics Platform"/>
            <person name="Russ C."/>
            <person name="Tyler B."/>
            <person name="Panabieres F."/>
            <person name="Shan W."/>
            <person name="Tripathy S."/>
            <person name="Grunwald N."/>
            <person name="Machado M."/>
            <person name="Johnson C.S."/>
            <person name="Arredondo F."/>
            <person name="Hong C."/>
            <person name="Coffey M."/>
            <person name="Young S.K."/>
            <person name="Zeng Q."/>
            <person name="Gargeya S."/>
            <person name="Fitzgerald M."/>
            <person name="Abouelleil A."/>
            <person name="Alvarado L."/>
            <person name="Chapman S.B."/>
            <person name="Gainer-Dewar J."/>
            <person name="Goldberg J."/>
            <person name="Griggs A."/>
            <person name="Gujja S."/>
            <person name="Hansen M."/>
            <person name="Howarth C."/>
            <person name="Imamovic A."/>
            <person name="Ireland A."/>
            <person name="Larimer J."/>
            <person name="McCowan C."/>
            <person name="Murphy C."/>
            <person name="Pearson M."/>
            <person name="Poon T.W."/>
            <person name="Priest M."/>
            <person name="Roberts A."/>
            <person name="Saif S."/>
            <person name="Shea T."/>
            <person name="Sykes S."/>
            <person name="Wortman J."/>
            <person name="Nusbaum C."/>
            <person name="Birren B."/>
        </authorList>
    </citation>
    <scope>NUCLEOTIDE SEQUENCE [LARGE SCALE GENOMIC DNA]</scope>
    <source>
        <strain evidence="4">IAC_01/95</strain>
    </source>
</reference>
<evidence type="ECO:0000313" key="3">
    <source>
        <dbReference type="EMBL" id="ETM02211.1"/>
    </source>
</evidence>
<name>W2P3T1_PHYNI</name>
<dbReference type="Proteomes" id="UP000053236">
    <property type="component" value="Unassembled WGS sequence"/>
</dbReference>
<dbReference type="EMBL" id="KI677460">
    <property type="protein sequence ID" value="ETM02211.1"/>
    <property type="molecule type" value="Genomic_DNA"/>
</dbReference>
<dbReference type="Proteomes" id="UP000053864">
    <property type="component" value="Unassembled WGS sequence"/>
</dbReference>
<evidence type="ECO:0000313" key="4">
    <source>
        <dbReference type="EMBL" id="ETM55466.1"/>
    </source>
</evidence>
<evidence type="ECO:0000313" key="5">
    <source>
        <dbReference type="Proteomes" id="UP000053864"/>
    </source>
</evidence>
<dbReference type="Proteomes" id="UP000054423">
    <property type="component" value="Unassembled WGS sequence"/>
</dbReference>
<proteinExistence type="predicted"/>
<gene>
    <name evidence="4" type="ORF">L914_01309</name>
    <name evidence="1" type="ORF">L915_01320</name>
    <name evidence="2" type="ORF">L916_01298</name>
    <name evidence="3" type="ORF">L917_01280</name>
</gene>
<reference evidence="3" key="1">
    <citation type="submission" date="2013-11" db="EMBL/GenBank/DDBJ databases">
        <title>The Genome Sequence of Phytophthora parasitica CHvinca01.</title>
        <authorList>
            <consortium name="The Broad Institute Genomics Platform"/>
            <person name="Russ C."/>
            <person name="Tyler B."/>
            <person name="Panabieres F."/>
            <person name="Shan W."/>
            <person name="Tripathy S."/>
            <person name="Grunwald N."/>
            <person name="Machado M."/>
            <person name="Johnson C.S."/>
            <person name="Arredondo F."/>
            <person name="Hong C."/>
            <person name="Coffey M."/>
            <person name="Young S.K."/>
            <person name="Zeng Q."/>
            <person name="Gargeya S."/>
            <person name="Fitzgerald M."/>
            <person name="Abouelleil A."/>
            <person name="Alvarado L."/>
            <person name="Chapman S.B."/>
            <person name="Gainer-Dewar J."/>
            <person name="Goldberg J."/>
            <person name="Griggs A."/>
            <person name="Gujja S."/>
            <person name="Hansen M."/>
            <person name="Howarth C."/>
            <person name="Imamovic A."/>
            <person name="Ireland A."/>
            <person name="Larimer J."/>
            <person name="McCowan C."/>
            <person name="Murphy C."/>
            <person name="Pearson M."/>
            <person name="Poon T.W."/>
            <person name="Priest M."/>
            <person name="Roberts A."/>
            <person name="Saif S."/>
            <person name="Shea T."/>
            <person name="Sykes S."/>
            <person name="Wortman J."/>
            <person name="Nusbaum C."/>
            <person name="Birren B."/>
        </authorList>
    </citation>
    <scope>NUCLEOTIDE SEQUENCE [LARGE SCALE GENOMIC DNA]</scope>
    <source>
        <strain evidence="3">CHvinca01</strain>
    </source>
</reference>
<dbReference type="Proteomes" id="UP000054532">
    <property type="component" value="Unassembled WGS sequence"/>
</dbReference>
<reference evidence="1" key="2">
    <citation type="submission" date="2013-11" db="EMBL/GenBank/DDBJ databases">
        <title>The Genome Sequence of Phytophthora parasitica CJ02B3.</title>
        <authorList>
            <consortium name="The Broad Institute Genomics Platform"/>
            <person name="Russ C."/>
            <person name="Tyler B."/>
            <person name="Panabieres F."/>
            <person name="Shan W."/>
            <person name="Tripathy S."/>
            <person name="Grunwald N."/>
            <person name="Machado M."/>
            <person name="Johnson C.S."/>
            <person name="Arredondo F."/>
            <person name="Hong C."/>
            <person name="Coffey M."/>
            <person name="Young S.K."/>
            <person name="Zeng Q."/>
            <person name="Gargeya S."/>
            <person name="Fitzgerald M."/>
            <person name="Abouelleil A."/>
            <person name="Alvarado L."/>
            <person name="Chapman S.B."/>
            <person name="Gainer-Dewar J."/>
            <person name="Goldberg J."/>
            <person name="Griggs A."/>
            <person name="Gujja S."/>
            <person name="Hansen M."/>
            <person name="Howarth C."/>
            <person name="Imamovic A."/>
            <person name="Ireland A."/>
            <person name="Larimer J."/>
            <person name="McCowan C."/>
            <person name="Murphy C."/>
            <person name="Pearson M."/>
            <person name="Poon T.W."/>
            <person name="Priest M."/>
            <person name="Roberts A."/>
            <person name="Saif S."/>
            <person name="Shea T."/>
            <person name="Sykes S."/>
            <person name="Wortman J."/>
            <person name="Nusbaum C."/>
            <person name="Birren B."/>
        </authorList>
    </citation>
    <scope>NUCLEOTIDE SEQUENCE [LARGE SCALE GENOMIC DNA]</scope>
    <source>
        <strain evidence="1">CJ02B3</strain>
    </source>
</reference>
<dbReference type="EMBL" id="KI670668">
    <property type="protein sequence ID" value="ETL49167.1"/>
    <property type="molecule type" value="Genomic_DNA"/>
</dbReference>
<accession>W2P3T1</accession>
<evidence type="ECO:0000313" key="1">
    <source>
        <dbReference type="EMBL" id="ETK95781.1"/>
    </source>
</evidence>
<evidence type="ECO:0000313" key="2">
    <source>
        <dbReference type="EMBL" id="ETL49167.1"/>
    </source>
</evidence>
<organism evidence="4">
    <name type="scientific">Phytophthora nicotianae</name>
    <name type="common">Potato buckeye rot agent</name>
    <name type="synonym">Phytophthora parasitica</name>
    <dbReference type="NCBI Taxonomy" id="4792"/>
    <lineage>
        <taxon>Eukaryota</taxon>
        <taxon>Sar</taxon>
        <taxon>Stramenopiles</taxon>
        <taxon>Oomycota</taxon>
        <taxon>Peronosporomycetes</taxon>
        <taxon>Peronosporales</taxon>
        <taxon>Peronosporaceae</taxon>
        <taxon>Phytophthora</taxon>
    </lineage>
</organism>
<protein>
    <submittedName>
        <fullName evidence="4">Uncharacterized protein</fullName>
    </submittedName>
</protein>
<dbReference type="AlphaFoldDB" id="W2P3T1"/>
<reference evidence="2 5" key="3">
    <citation type="submission" date="2013-11" db="EMBL/GenBank/DDBJ databases">
        <title>The Genome Sequence of Phytophthora parasitica CJ05E6.</title>
        <authorList>
            <consortium name="The Broad Institute Genomics Platform"/>
            <person name="Russ C."/>
            <person name="Tyler B."/>
            <person name="Panabieres F."/>
            <person name="Shan W."/>
            <person name="Tripathy S."/>
            <person name="Grunwald N."/>
            <person name="Machado M."/>
            <person name="Johnson C.S."/>
            <person name="Arredondo F."/>
            <person name="Hong C."/>
            <person name="Coffey M."/>
            <person name="Young S.K."/>
            <person name="Zeng Q."/>
            <person name="Gargeya S."/>
            <person name="Fitzgerald M."/>
            <person name="Abouelleil A."/>
            <person name="Alvarado L."/>
            <person name="Chapman S.B."/>
            <person name="Gainer-Dewar J."/>
            <person name="Goldberg J."/>
            <person name="Griggs A."/>
            <person name="Gujja S."/>
            <person name="Hansen M."/>
            <person name="Howarth C."/>
            <person name="Imamovic A."/>
            <person name="Ireland A."/>
            <person name="Larimer J."/>
            <person name="McCowan C."/>
            <person name="Murphy C."/>
            <person name="Pearson M."/>
            <person name="Poon T.W."/>
            <person name="Priest M."/>
            <person name="Roberts A."/>
            <person name="Saif S."/>
            <person name="Shea T."/>
            <person name="Sykes S."/>
            <person name="Wortman J."/>
            <person name="Nusbaum C."/>
            <person name="Birren B."/>
        </authorList>
    </citation>
    <scope>NUCLEOTIDE SEQUENCE [LARGE SCALE GENOMIC DNA]</scope>
    <source>
        <strain evidence="2 5">CJ05E6</strain>
    </source>
</reference>